<comment type="caution">
    <text evidence="2">The sequence shown here is derived from an EMBL/GenBank/DDBJ whole genome shotgun (WGS) entry which is preliminary data.</text>
</comment>
<accession>A0A8H2VDN7</accession>
<feature type="compositionally biased region" description="Polar residues" evidence="1">
    <location>
        <begin position="273"/>
        <end position="290"/>
    </location>
</feature>
<dbReference type="GeneID" id="64856545"/>
<proteinExistence type="predicted"/>
<feature type="compositionally biased region" description="Low complexity" evidence="1">
    <location>
        <begin position="387"/>
        <end position="402"/>
    </location>
</feature>
<keyword evidence="3" id="KW-1185">Reference proteome</keyword>
<dbReference type="RefSeq" id="XP_041405426.1">
    <property type="nucleotide sequence ID" value="XM_041549492.1"/>
</dbReference>
<feature type="region of interest" description="Disordered" evidence="1">
    <location>
        <begin position="320"/>
        <end position="340"/>
    </location>
</feature>
<reference evidence="2 3" key="1">
    <citation type="submission" date="2020-05" db="EMBL/GenBank/DDBJ databases">
        <authorList>
            <person name="Casaregola S."/>
            <person name="Devillers H."/>
            <person name="Grondin C."/>
        </authorList>
    </citation>
    <scope>NUCLEOTIDE SEQUENCE [LARGE SCALE GENOMIC DNA]</scope>
    <source>
        <strain evidence="2 3">CLIB 1767</strain>
    </source>
</reference>
<evidence type="ECO:0000313" key="3">
    <source>
        <dbReference type="Proteomes" id="UP000644660"/>
    </source>
</evidence>
<protein>
    <submittedName>
        <fullName evidence="2">Some similarities with Saccharomyces cerevisiae YNL314W DAL82 Positive regulator of allophanate inducible genes</fullName>
    </submittedName>
</protein>
<feature type="region of interest" description="Disordered" evidence="1">
    <location>
        <begin position="365"/>
        <end position="405"/>
    </location>
</feature>
<feature type="region of interest" description="Disordered" evidence="1">
    <location>
        <begin position="246"/>
        <end position="290"/>
    </location>
</feature>
<gene>
    <name evidence="2" type="ORF">KABA2_03S00616</name>
</gene>
<dbReference type="EMBL" id="CAEFZW010000003">
    <property type="protein sequence ID" value="CAB4253520.1"/>
    <property type="molecule type" value="Genomic_DNA"/>
</dbReference>
<evidence type="ECO:0000256" key="1">
    <source>
        <dbReference type="SAM" id="MobiDB-lite"/>
    </source>
</evidence>
<dbReference type="OrthoDB" id="4066471at2759"/>
<evidence type="ECO:0000313" key="2">
    <source>
        <dbReference type="EMBL" id="CAB4253520.1"/>
    </source>
</evidence>
<dbReference type="AlphaFoldDB" id="A0A8H2VDN7"/>
<dbReference type="Proteomes" id="UP000644660">
    <property type="component" value="Unassembled WGS sequence"/>
</dbReference>
<organism evidence="2 3">
    <name type="scientific">Maudiozyma barnettii</name>
    <dbReference type="NCBI Taxonomy" id="61262"/>
    <lineage>
        <taxon>Eukaryota</taxon>
        <taxon>Fungi</taxon>
        <taxon>Dikarya</taxon>
        <taxon>Ascomycota</taxon>
        <taxon>Saccharomycotina</taxon>
        <taxon>Saccharomycetes</taxon>
        <taxon>Saccharomycetales</taxon>
        <taxon>Saccharomycetaceae</taxon>
        <taxon>Maudiozyma</taxon>
    </lineage>
</organism>
<sequence length="461" mass="52218">MSFKSSKSMESIDLLVELLEAHKPHLKPYSERLKSWIDLLEEYNDVAGTHYKQSRTLKKRFERVVDAYRVDKSLPTCQNVDLLSKLIDEYNKPYRLLQKSDYGQTNVSNHPHQNIQVDPSLYITQISTEENENENIDSQHDNGKINSSTFIQSQYDNPMQTIREEENEPIRNVNGNQPHTIRKKLKQAKGRVEKISEITTDGTRSRTINDINNFNMDDLLRSEEQSKESSTQPLPLDTIALGMPRTYEESDDKGCSSDSAVTPAVMTRPARYNPTSSNSTNKSRPTYYQSIKTNPPKSIFIIDQNNKLVELTSLNSSNIVTTSTTSEPEQTRSKVNDYNGTNNFITHNELPATISLGANSLMQSTRQGKVSSSKRHDKSLNPLKFASSSTSSSSSSSHSQESQFLTELNGIRKEQQNFQNMITARLDTITDLLLKVMHKAKPIATSSKTPARTKNIHQSHR</sequence>
<feature type="compositionally biased region" description="Basic and acidic residues" evidence="1">
    <location>
        <begin position="246"/>
        <end position="255"/>
    </location>
</feature>
<name>A0A8H2VDN7_9SACH</name>